<evidence type="ECO:0000313" key="4">
    <source>
        <dbReference type="Proteomes" id="UP000696931"/>
    </source>
</evidence>
<dbReference type="SMART" id="SM00487">
    <property type="entry name" value="DEXDc"/>
    <property type="match status" value="1"/>
</dbReference>
<feature type="domain" description="Helicase ATP-binding" evidence="1">
    <location>
        <begin position="332"/>
        <end position="491"/>
    </location>
</feature>
<dbReference type="InterPro" id="IPR027417">
    <property type="entry name" value="P-loop_NTPase"/>
</dbReference>
<dbReference type="SUPFAM" id="SSF52540">
    <property type="entry name" value="P-loop containing nucleoside triphosphate hydrolases"/>
    <property type="match status" value="1"/>
</dbReference>
<dbReference type="SMART" id="SM00490">
    <property type="entry name" value="HELICc"/>
    <property type="match status" value="1"/>
</dbReference>
<evidence type="ECO:0000313" key="3">
    <source>
        <dbReference type="EMBL" id="MBI5169180.1"/>
    </source>
</evidence>
<sequence length="1030" mass="115308">MSNDLIPGLYEKVVTQALKEKLAGLSHSLKAYSDQLSSSDASARLVEHLQQRLRAALITLEDRKAGPAKQIELCNRVLQFIHSQLPELGQSDSGWNAEPVTGELLLAIVEHTPLAVAEAPKRPSIPLPESHLLVNARGEHGVGFELKRELESANQVDLLCSFLLWSGYRALQPALEAFLARHPRKMRVLTTVYMGATQPRVLEELHRLGAHVRVSYDTRRTRLHAKAWLFRRDSGFTTAYIGSSNLSAQALSDGLEWNVRVGSESVSVLRKFQATFEAYWNDPSFEGFDPERDGERLRAALRAERAGESASVLLDIHPYPYQAAILEALAAERQVHNRWRNLVVAATGTGKTVIAALDYRQFREGFREQHGRFPRLLFIAHRQEILTQARATFRHALRLAEFGELFVAGERPTNGDTVFASIQSLARLNLDELPSDGWDMVIVDEFHHAEAASYKRLLEHLRPQLLLGLTATPERADGADLLHWFDGHIAVELRLWDAIEQGLLAPFQYFGLKDSADLSTAWKRGRFDVSKLGELLSAHDVRARQILDAVRAYIADPCRMRAIGFCASKDHARFMAERFTNAGIASRVVLGDSTDREDSISALKDGRVQALFTVDVLSEGVDIPEVDTVLLLRPTESPTVFLQQIGRGLRIAHGKRCLTVLDLVSTPEREFRLDRNLRALVGGTRRGVLHQTEMGFPMLPPGCSIELTPDARDLVIANLKQALRAQRATLVREIRSLGVHATVADVLRETGWSLDELYRGRCLTALKRAAGLLAESTSAAVEELERGLARLVGLDDPAILQMVRHDASRAKPPSPSRAWAIVLSTLFKERGFAEPAACLASLWSHPNHLRELSELASVLLEDLKFVPIAQPERMGGLHVHCHYRQEQILAALTYGERSELTRVREGVYFLESPRLDLLFVTLKKDEKDFSPSTMYKDYVISPQLFHWQSQSQTAALSIKGQRNIKHEALKITPLLFVRTEDSDDRGETAPYLFLGPVQYVTHEGERPLSITWRLEHPIPAAFFEAARIAV</sequence>
<dbReference type="Proteomes" id="UP000696931">
    <property type="component" value="Unassembled WGS sequence"/>
</dbReference>
<protein>
    <submittedName>
        <fullName evidence="3">DUF3427 domain-containing protein</fullName>
    </submittedName>
</protein>
<feature type="domain" description="Helicase C-terminal" evidence="2">
    <location>
        <begin position="542"/>
        <end position="695"/>
    </location>
</feature>
<dbReference type="GO" id="GO:0003677">
    <property type="term" value="F:DNA binding"/>
    <property type="evidence" value="ECO:0007669"/>
    <property type="project" value="InterPro"/>
</dbReference>
<reference evidence="3" key="1">
    <citation type="submission" date="2020-07" db="EMBL/GenBank/DDBJ databases">
        <title>Huge and variable diversity of episymbiotic CPR bacteria and DPANN archaea in groundwater ecosystems.</title>
        <authorList>
            <person name="He C.Y."/>
            <person name="Keren R."/>
            <person name="Whittaker M."/>
            <person name="Farag I.F."/>
            <person name="Doudna J."/>
            <person name="Cate J.H.D."/>
            <person name="Banfield J.F."/>
        </authorList>
    </citation>
    <scope>NUCLEOTIDE SEQUENCE</scope>
    <source>
        <strain evidence="3">NC_groundwater_1813_Pr3_B-0.1um_71_17</strain>
    </source>
</reference>
<name>A0A933W1L8_UNCEI</name>
<dbReference type="InterPro" id="IPR014001">
    <property type="entry name" value="Helicase_ATP-bd"/>
</dbReference>
<dbReference type="InterPro" id="IPR021835">
    <property type="entry name" value="DUF3427"/>
</dbReference>
<accession>A0A933W1L8</accession>
<dbReference type="GO" id="GO:0016887">
    <property type="term" value="F:ATP hydrolysis activity"/>
    <property type="evidence" value="ECO:0007669"/>
    <property type="project" value="TreeGrafter"/>
</dbReference>
<dbReference type="Gene3D" id="3.40.50.300">
    <property type="entry name" value="P-loop containing nucleotide triphosphate hydrolases"/>
    <property type="match status" value="2"/>
</dbReference>
<evidence type="ECO:0000259" key="2">
    <source>
        <dbReference type="PROSITE" id="PS51194"/>
    </source>
</evidence>
<dbReference type="CDD" id="cd18799">
    <property type="entry name" value="SF2_C_EcoAI-like"/>
    <property type="match status" value="1"/>
</dbReference>
<dbReference type="Pfam" id="PF04851">
    <property type="entry name" value="ResIII"/>
    <property type="match status" value="1"/>
</dbReference>
<dbReference type="EMBL" id="JACRIW010000045">
    <property type="protein sequence ID" value="MBI5169180.1"/>
    <property type="molecule type" value="Genomic_DNA"/>
</dbReference>
<dbReference type="Pfam" id="PF00271">
    <property type="entry name" value="Helicase_C"/>
    <property type="match status" value="1"/>
</dbReference>
<proteinExistence type="predicted"/>
<dbReference type="InterPro" id="IPR025202">
    <property type="entry name" value="PLD-like_dom"/>
</dbReference>
<evidence type="ECO:0000259" key="1">
    <source>
        <dbReference type="PROSITE" id="PS51192"/>
    </source>
</evidence>
<dbReference type="CDD" id="cd18032">
    <property type="entry name" value="DEXHc_RE_I_III_res"/>
    <property type="match status" value="1"/>
</dbReference>
<dbReference type="AlphaFoldDB" id="A0A933W1L8"/>
<gene>
    <name evidence="3" type="ORF">HZA61_06805</name>
</gene>
<dbReference type="PROSITE" id="PS51194">
    <property type="entry name" value="HELICASE_CTER"/>
    <property type="match status" value="1"/>
</dbReference>
<dbReference type="PROSITE" id="PS51192">
    <property type="entry name" value="HELICASE_ATP_BIND_1"/>
    <property type="match status" value="1"/>
</dbReference>
<dbReference type="PANTHER" id="PTHR47962">
    <property type="entry name" value="ATP-DEPENDENT HELICASE LHR-RELATED-RELATED"/>
    <property type="match status" value="1"/>
</dbReference>
<dbReference type="SUPFAM" id="SSF56024">
    <property type="entry name" value="Phospholipase D/nuclease"/>
    <property type="match status" value="1"/>
</dbReference>
<comment type="caution">
    <text evidence="3">The sequence shown here is derived from an EMBL/GenBank/DDBJ whole genome shotgun (WGS) entry which is preliminary data.</text>
</comment>
<dbReference type="Pfam" id="PF11907">
    <property type="entry name" value="DUF3427"/>
    <property type="match status" value="1"/>
</dbReference>
<dbReference type="Pfam" id="PF13091">
    <property type="entry name" value="PLDc_2"/>
    <property type="match status" value="1"/>
</dbReference>
<dbReference type="PANTHER" id="PTHR47962:SF7">
    <property type="entry name" value="MITOCHONDRIAL ATP-DEPENDENT HELICASE IRC3-RELATED"/>
    <property type="match status" value="1"/>
</dbReference>
<dbReference type="Gene3D" id="3.30.870.10">
    <property type="entry name" value="Endonuclease Chain A"/>
    <property type="match status" value="1"/>
</dbReference>
<dbReference type="InterPro" id="IPR006935">
    <property type="entry name" value="Helicase/UvrB_N"/>
</dbReference>
<dbReference type="GO" id="GO:0005524">
    <property type="term" value="F:ATP binding"/>
    <property type="evidence" value="ECO:0007669"/>
    <property type="project" value="InterPro"/>
</dbReference>
<dbReference type="InterPro" id="IPR001650">
    <property type="entry name" value="Helicase_C-like"/>
</dbReference>
<dbReference type="InterPro" id="IPR052511">
    <property type="entry name" value="ATP-dep_Helicase"/>
</dbReference>
<organism evidence="3 4">
    <name type="scientific">Eiseniibacteriota bacterium</name>
    <dbReference type="NCBI Taxonomy" id="2212470"/>
    <lineage>
        <taxon>Bacteria</taxon>
        <taxon>Candidatus Eiseniibacteriota</taxon>
    </lineage>
</organism>